<dbReference type="Proteomes" id="UP000232163">
    <property type="component" value="Unassembled WGS sequence"/>
</dbReference>
<evidence type="ECO:0000313" key="1">
    <source>
        <dbReference type="EMBL" id="PIO46765.1"/>
    </source>
</evidence>
<accession>A0A2N9W4U7</accession>
<comment type="caution">
    <text evidence="1">The sequence shown here is derived from an EMBL/GenBank/DDBJ whole genome shotgun (WGS) entry which is preliminary data.</text>
</comment>
<keyword evidence="2" id="KW-1185">Reference proteome</keyword>
<dbReference type="EMBL" id="MZMT01000003">
    <property type="protein sequence ID" value="PIO46765.1"/>
    <property type="molecule type" value="Genomic_DNA"/>
</dbReference>
<evidence type="ECO:0000313" key="2">
    <source>
        <dbReference type="Proteomes" id="UP000232163"/>
    </source>
</evidence>
<dbReference type="RefSeq" id="WP_099999102.1">
    <property type="nucleotide sequence ID" value="NZ_CP017940.1"/>
</dbReference>
<sequence length="60" mass="6704">MIEDAEDAATARVKAIITSDEGKKFRTLAFYVSFETTNTPEQFQAIVRSFLEDTEAGKNT</sequence>
<reference evidence="1 2" key="1">
    <citation type="journal article" date="2017" name="Int J Environ Stud">
        <title>Does the Miocene-Pliocene relict legume Oxytropis triphylla form nitrogen-fixing nodules with a combination of bacterial strains?</title>
        <authorList>
            <person name="Safronova V."/>
            <person name="Belimov A."/>
            <person name="Sazanova A."/>
            <person name="Kuznetsova I."/>
            <person name="Popova J."/>
            <person name="Andronov E."/>
            <person name="Verkhozina A."/>
            <person name="Tikhonovich I."/>
        </authorList>
    </citation>
    <scope>NUCLEOTIDE SEQUENCE [LARGE SCALE GENOMIC DNA]</scope>
    <source>
        <strain evidence="1 2">Tri-38</strain>
    </source>
</reference>
<dbReference type="KEGG" id="pht:BLM14_09155"/>
<protein>
    <submittedName>
        <fullName evidence="1">Uncharacterized protein</fullName>
    </submittedName>
</protein>
<proteinExistence type="predicted"/>
<name>A0A2N9W4U7_9HYPH</name>
<dbReference type="AlphaFoldDB" id="A0A2N9W4U7"/>
<gene>
    <name evidence="1" type="ORF">B5P45_02920</name>
</gene>
<organism evidence="1 2">
    <name type="scientific">Phyllobacterium zundukense</name>
    <dbReference type="NCBI Taxonomy" id="1867719"/>
    <lineage>
        <taxon>Bacteria</taxon>
        <taxon>Pseudomonadati</taxon>
        <taxon>Pseudomonadota</taxon>
        <taxon>Alphaproteobacteria</taxon>
        <taxon>Hyphomicrobiales</taxon>
        <taxon>Phyllobacteriaceae</taxon>
        <taxon>Phyllobacterium</taxon>
    </lineage>
</organism>